<feature type="domain" description="NusA-like second KH" evidence="11">
    <location>
        <begin position="285"/>
        <end position="349"/>
    </location>
</feature>
<dbReference type="SUPFAM" id="SSF69705">
    <property type="entry name" value="Transcription factor NusA, N-terminal domain"/>
    <property type="match status" value="1"/>
</dbReference>
<keyword evidence="5 7" id="KW-0805">Transcription regulation</keyword>
<feature type="domain" description="Transcription factor NusA N-terminal" evidence="9">
    <location>
        <begin position="7"/>
        <end position="126"/>
    </location>
</feature>
<proteinExistence type="inferred from homology"/>
<protein>
    <recommendedName>
        <fullName evidence="7">Transcription termination/antitermination protein NusA</fullName>
    </recommendedName>
</protein>
<dbReference type="GO" id="GO:0003746">
    <property type="term" value="F:translation elongation factor activity"/>
    <property type="evidence" value="ECO:0007669"/>
    <property type="project" value="UniProtKB-KW"/>
</dbReference>
<dbReference type="GO" id="GO:0006353">
    <property type="term" value="P:DNA-templated transcription termination"/>
    <property type="evidence" value="ECO:0007669"/>
    <property type="project" value="UniProtKB-UniRule"/>
</dbReference>
<keyword evidence="3 7" id="KW-0889">Transcription antitermination</keyword>
<dbReference type="InterPro" id="IPR036555">
    <property type="entry name" value="NusA_N_sf"/>
</dbReference>
<dbReference type="CDD" id="cd22529">
    <property type="entry name" value="KH-II_NusA_rpt2"/>
    <property type="match status" value="1"/>
</dbReference>
<evidence type="ECO:0000256" key="3">
    <source>
        <dbReference type="ARBA" id="ARBA00022814"/>
    </source>
</evidence>
<keyword evidence="2 7" id="KW-0963">Cytoplasm</keyword>
<keyword evidence="12" id="KW-0648">Protein biosynthesis</keyword>
<comment type="similarity">
    <text evidence="7">Belongs to the NusA family.</text>
</comment>
<dbReference type="InterPro" id="IPR025249">
    <property type="entry name" value="TF_NusA_KH_1st"/>
</dbReference>
<dbReference type="InterPro" id="IPR010213">
    <property type="entry name" value="TF_NusA"/>
</dbReference>
<evidence type="ECO:0000313" key="12">
    <source>
        <dbReference type="EMBL" id="PPE05496.1"/>
    </source>
</evidence>
<evidence type="ECO:0000259" key="11">
    <source>
        <dbReference type="Pfam" id="PF26594"/>
    </source>
</evidence>
<dbReference type="SUPFAM" id="SSF50249">
    <property type="entry name" value="Nucleic acid-binding proteins"/>
    <property type="match status" value="1"/>
</dbReference>
<dbReference type="AlphaFoldDB" id="A0A2S5RDU4"/>
<dbReference type="Gene3D" id="2.40.50.140">
    <property type="entry name" value="Nucleic acid-binding proteins"/>
    <property type="match status" value="1"/>
</dbReference>
<dbReference type="Proteomes" id="UP000237865">
    <property type="component" value="Unassembled WGS sequence"/>
</dbReference>
<sequence>MINGAVLLAAINEIATEKKIEKEVVLQGIKEGFKKAYERFFDTEANVDVQIDEQAGTLKMFQLLEVVQKVEDDWLEISLEDAHKINKDFKIGDIVKKEVHFGEEFSRLAVIQVRQILQQKIKGAERANVYSKFIDLEHTISPAKVTGMNEQGNSYLLDINGAQASLWKQKVIPGEKFEVNQIIDVYIEEVAKEDKFSQIKVSRTTPAFLEKLLVREVPEIRNGLIEIKAISREPGVRAKVAVMSHDQAIDPKGSIIGENSARIDAVRKALKDERIDIIKWDEDLTRFIIETMAPVRVISINFVEGTEEIDIVVPNEQLSLAIGKKGVAARLVANLIRKRINIYSYDDAQQFSIDINWNGNITLTELTSPEFIESTMRRRQPMANKPFTRYQDQPRNNNFRNNEYRNNNYKNNDNSLNSFQNNYNLINEDELLALQEEIKEIQAIDQLSKQEDDFEENIDFATPTLELDEIRENIEAFNNLEEDENVIDDEDDEDFEDESYDKYYN</sequence>
<evidence type="ECO:0000256" key="1">
    <source>
        <dbReference type="ARBA" id="ARBA00022472"/>
    </source>
</evidence>
<evidence type="ECO:0000259" key="10">
    <source>
        <dbReference type="Pfam" id="PF13184"/>
    </source>
</evidence>
<comment type="subunit">
    <text evidence="7">Monomer. Binds directly to the core enzyme of the DNA-dependent RNA polymerase and to nascent RNA.</text>
</comment>
<evidence type="ECO:0000256" key="7">
    <source>
        <dbReference type="HAMAP-Rule" id="MF_00945"/>
    </source>
</evidence>
<dbReference type="Pfam" id="PF13184">
    <property type="entry name" value="KH_NusA_1st"/>
    <property type="match status" value="1"/>
</dbReference>
<dbReference type="InterPro" id="IPR013735">
    <property type="entry name" value="TF_NusA_N"/>
</dbReference>
<comment type="function">
    <text evidence="7">Participates in both transcription termination and antitermination.</text>
</comment>
<keyword evidence="12" id="KW-0251">Elongation factor</keyword>
<dbReference type="GO" id="GO:0031564">
    <property type="term" value="P:transcription antitermination"/>
    <property type="evidence" value="ECO:0007669"/>
    <property type="project" value="UniProtKB-UniRule"/>
</dbReference>
<dbReference type="InterPro" id="IPR030842">
    <property type="entry name" value="TF_NusA_bacterial"/>
</dbReference>
<dbReference type="EMBL" id="PHNE01000002">
    <property type="protein sequence ID" value="PPE05496.1"/>
    <property type="molecule type" value="Genomic_DNA"/>
</dbReference>
<evidence type="ECO:0000259" key="9">
    <source>
        <dbReference type="Pfam" id="PF08529"/>
    </source>
</evidence>
<dbReference type="Pfam" id="PF08529">
    <property type="entry name" value="NusA_N"/>
    <property type="match status" value="1"/>
</dbReference>
<dbReference type="InterPro" id="IPR009019">
    <property type="entry name" value="KH_sf_prok-type"/>
</dbReference>
<dbReference type="Gene3D" id="3.30.300.20">
    <property type="match status" value="2"/>
</dbReference>
<dbReference type="PANTHER" id="PTHR22648:SF0">
    <property type="entry name" value="TRANSCRIPTION TERMINATION_ANTITERMINATION PROTEIN NUSA"/>
    <property type="match status" value="1"/>
</dbReference>
<evidence type="ECO:0000256" key="2">
    <source>
        <dbReference type="ARBA" id="ARBA00022490"/>
    </source>
</evidence>
<dbReference type="SUPFAM" id="SSF54814">
    <property type="entry name" value="Prokaryotic type KH domain (KH-domain type II)"/>
    <property type="match status" value="2"/>
</dbReference>
<feature type="region of interest" description="Disordered" evidence="8">
    <location>
        <begin position="479"/>
        <end position="505"/>
    </location>
</feature>
<gene>
    <name evidence="7 12" type="primary">nusA</name>
    <name evidence="12" type="ORF">ELUCI_v1c05890</name>
</gene>
<comment type="caution">
    <text evidence="12">The sequence shown here is derived from an EMBL/GenBank/DDBJ whole genome shotgun (WGS) entry which is preliminary data.</text>
</comment>
<evidence type="ECO:0000256" key="4">
    <source>
        <dbReference type="ARBA" id="ARBA00022884"/>
    </source>
</evidence>
<feature type="domain" description="Transcription factor NusA first KH" evidence="10">
    <location>
        <begin position="203"/>
        <end position="280"/>
    </location>
</feature>
<dbReference type="InterPro" id="IPR015946">
    <property type="entry name" value="KH_dom-like_a/b"/>
</dbReference>
<evidence type="ECO:0000256" key="6">
    <source>
        <dbReference type="ARBA" id="ARBA00023163"/>
    </source>
</evidence>
<accession>A0A2S5RDU4</accession>
<comment type="subcellular location">
    <subcellularLocation>
        <location evidence="7">Cytoplasm</location>
    </subcellularLocation>
</comment>
<feature type="compositionally biased region" description="Low complexity" evidence="8">
    <location>
        <begin position="395"/>
        <end position="413"/>
    </location>
</feature>
<dbReference type="InterPro" id="IPR058582">
    <property type="entry name" value="KH_NusA_2nd"/>
</dbReference>
<evidence type="ECO:0000256" key="5">
    <source>
        <dbReference type="ARBA" id="ARBA00023015"/>
    </source>
</evidence>
<keyword evidence="6 7" id="KW-0804">Transcription</keyword>
<keyword evidence="1 7" id="KW-0806">Transcription termination</keyword>
<dbReference type="STRING" id="1399797.GCA_000518285_00132"/>
<dbReference type="CDD" id="cd02134">
    <property type="entry name" value="KH-II_NusA_rpt1"/>
    <property type="match status" value="1"/>
</dbReference>
<organism evidence="12 13">
    <name type="scientific">Williamsoniiplasma lucivorax</name>
    <dbReference type="NCBI Taxonomy" id="209274"/>
    <lineage>
        <taxon>Bacteria</taxon>
        <taxon>Bacillati</taxon>
        <taxon>Mycoplasmatota</taxon>
        <taxon>Mollicutes</taxon>
        <taxon>Entomoplasmatales</taxon>
        <taxon>Williamsoniiplasma</taxon>
    </lineage>
</organism>
<feature type="region of interest" description="Disordered" evidence="8">
    <location>
        <begin position="387"/>
        <end position="413"/>
    </location>
</feature>
<dbReference type="Pfam" id="PF26594">
    <property type="entry name" value="KH_NusA_2nd"/>
    <property type="match status" value="1"/>
</dbReference>
<name>A0A2S5RDU4_9MOLU</name>
<dbReference type="HAMAP" id="MF_00945_B">
    <property type="entry name" value="NusA_B"/>
    <property type="match status" value="1"/>
</dbReference>
<keyword evidence="13" id="KW-1185">Reference proteome</keyword>
<evidence type="ECO:0000313" key="13">
    <source>
        <dbReference type="Proteomes" id="UP000237865"/>
    </source>
</evidence>
<dbReference type="RefSeq" id="WP_028126345.1">
    <property type="nucleotide sequence ID" value="NZ_PHNE01000002.1"/>
</dbReference>
<feature type="compositionally biased region" description="Acidic residues" evidence="8">
    <location>
        <begin position="480"/>
        <end position="499"/>
    </location>
</feature>
<dbReference type="PANTHER" id="PTHR22648">
    <property type="entry name" value="TRANSCRIPTION TERMINATION FACTOR NUSA"/>
    <property type="match status" value="1"/>
</dbReference>
<dbReference type="GO" id="GO:0005829">
    <property type="term" value="C:cytosol"/>
    <property type="evidence" value="ECO:0007669"/>
    <property type="project" value="TreeGrafter"/>
</dbReference>
<dbReference type="GO" id="GO:0003700">
    <property type="term" value="F:DNA-binding transcription factor activity"/>
    <property type="evidence" value="ECO:0007669"/>
    <property type="project" value="InterPro"/>
</dbReference>
<dbReference type="GO" id="GO:0003723">
    <property type="term" value="F:RNA binding"/>
    <property type="evidence" value="ECO:0007669"/>
    <property type="project" value="UniProtKB-UniRule"/>
</dbReference>
<evidence type="ECO:0000256" key="8">
    <source>
        <dbReference type="SAM" id="MobiDB-lite"/>
    </source>
</evidence>
<dbReference type="NCBIfam" id="TIGR01953">
    <property type="entry name" value="NusA"/>
    <property type="match status" value="1"/>
</dbReference>
<dbReference type="FunFam" id="3.30.300.20:FF:000002">
    <property type="entry name" value="Transcription termination/antitermination protein NusA"/>
    <property type="match status" value="1"/>
</dbReference>
<dbReference type="Gene3D" id="3.30.1480.10">
    <property type="entry name" value="NusA, N-terminal domain"/>
    <property type="match status" value="1"/>
</dbReference>
<reference evidence="12 13" key="1">
    <citation type="submission" date="2017-11" db="EMBL/GenBank/DDBJ databases">
        <title>Genome sequence of Entomoplasma lucivorax PIPN-2 (ATCC 49196).</title>
        <authorList>
            <person name="Lo W.-S."/>
            <person name="Gasparich G.E."/>
            <person name="Kuo C.-H."/>
        </authorList>
    </citation>
    <scope>NUCLEOTIDE SEQUENCE [LARGE SCALE GENOMIC DNA]</scope>
    <source>
        <strain evidence="12 13">PIPN-2</strain>
    </source>
</reference>
<dbReference type="InterPro" id="IPR012340">
    <property type="entry name" value="NA-bd_OB-fold"/>
</dbReference>
<keyword evidence="4 7" id="KW-0694">RNA-binding</keyword>